<comment type="caution">
    <text evidence="1">The sequence shown here is derived from an EMBL/GenBank/DDBJ whole genome shotgun (WGS) entry which is preliminary data.</text>
</comment>
<proteinExistence type="predicted"/>
<dbReference type="EMBL" id="CM044705">
    <property type="protein sequence ID" value="KAI5661837.1"/>
    <property type="molecule type" value="Genomic_DNA"/>
</dbReference>
<sequence length="172" mass="20243">MSRRRHTVEFEGQGESIVGKLFLCYGDSSMSFSSNLFLFHLVFSFKELKLFLDGSIRRVVERCSYMILFFETFVIVLNGVAPFENHFLNVKVQLETLCDHKFLLGLEFLKAFLIENILGFQFYHLHFKESMVLLVCEHKKKDCFGVLKSLSWSFCENHLEKRFCGTIFEEFC</sequence>
<evidence type="ECO:0000313" key="2">
    <source>
        <dbReference type="Proteomes" id="UP001060085"/>
    </source>
</evidence>
<evidence type="ECO:0000313" key="1">
    <source>
        <dbReference type="EMBL" id="KAI5661837.1"/>
    </source>
</evidence>
<protein>
    <submittedName>
        <fullName evidence="1">Uncharacterized protein</fullName>
    </submittedName>
</protein>
<dbReference type="Proteomes" id="UP001060085">
    <property type="component" value="Linkage Group LG05"/>
</dbReference>
<reference evidence="2" key="1">
    <citation type="journal article" date="2023" name="Nat. Plants">
        <title>Single-cell RNA sequencing provides a high-resolution roadmap for understanding the multicellular compartmentation of specialized metabolism.</title>
        <authorList>
            <person name="Sun S."/>
            <person name="Shen X."/>
            <person name="Li Y."/>
            <person name="Li Y."/>
            <person name="Wang S."/>
            <person name="Li R."/>
            <person name="Zhang H."/>
            <person name="Shen G."/>
            <person name="Guo B."/>
            <person name="Wei J."/>
            <person name="Xu J."/>
            <person name="St-Pierre B."/>
            <person name="Chen S."/>
            <person name="Sun C."/>
        </authorList>
    </citation>
    <scope>NUCLEOTIDE SEQUENCE [LARGE SCALE GENOMIC DNA]</scope>
</reference>
<gene>
    <name evidence="1" type="ORF">M9H77_21160</name>
</gene>
<organism evidence="1 2">
    <name type="scientific">Catharanthus roseus</name>
    <name type="common">Madagascar periwinkle</name>
    <name type="synonym">Vinca rosea</name>
    <dbReference type="NCBI Taxonomy" id="4058"/>
    <lineage>
        <taxon>Eukaryota</taxon>
        <taxon>Viridiplantae</taxon>
        <taxon>Streptophyta</taxon>
        <taxon>Embryophyta</taxon>
        <taxon>Tracheophyta</taxon>
        <taxon>Spermatophyta</taxon>
        <taxon>Magnoliopsida</taxon>
        <taxon>eudicotyledons</taxon>
        <taxon>Gunneridae</taxon>
        <taxon>Pentapetalae</taxon>
        <taxon>asterids</taxon>
        <taxon>lamiids</taxon>
        <taxon>Gentianales</taxon>
        <taxon>Apocynaceae</taxon>
        <taxon>Rauvolfioideae</taxon>
        <taxon>Vinceae</taxon>
        <taxon>Catharanthinae</taxon>
        <taxon>Catharanthus</taxon>
    </lineage>
</organism>
<keyword evidence="2" id="KW-1185">Reference proteome</keyword>
<accession>A0ACC0AN06</accession>
<name>A0ACC0AN06_CATRO</name>